<organism evidence="2 3">
    <name type="scientific">Caballeronia catudaia</name>
    <dbReference type="NCBI Taxonomy" id="1777136"/>
    <lineage>
        <taxon>Bacteria</taxon>
        <taxon>Pseudomonadati</taxon>
        <taxon>Pseudomonadota</taxon>
        <taxon>Betaproteobacteria</taxon>
        <taxon>Burkholderiales</taxon>
        <taxon>Burkholderiaceae</taxon>
        <taxon>Caballeronia</taxon>
    </lineage>
</organism>
<accession>A0A158B2Q1</accession>
<reference evidence="2" key="1">
    <citation type="submission" date="2016-01" db="EMBL/GenBank/DDBJ databases">
        <authorList>
            <person name="Peeters C."/>
        </authorList>
    </citation>
    <scope>NUCLEOTIDE SEQUENCE [LARGE SCALE GENOMIC DNA]</scope>
    <source>
        <strain evidence="2">LMG 29318</strain>
    </source>
</reference>
<evidence type="ECO:0000313" key="2">
    <source>
        <dbReference type="EMBL" id="SAK64382.1"/>
    </source>
</evidence>
<dbReference type="RefSeq" id="WP_061124807.1">
    <property type="nucleotide sequence ID" value="NZ_FCOF02000011.1"/>
</dbReference>
<dbReference type="PANTHER" id="PTHR35399">
    <property type="entry name" value="SLR8030 PROTEIN"/>
    <property type="match status" value="1"/>
</dbReference>
<dbReference type="Proteomes" id="UP000054870">
    <property type="component" value="Unassembled WGS sequence"/>
</dbReference>
<dbReference type="Pfam" id="PF05787">
    <property type="entry name" value="PhoX"/>
    <property type="match status" value="1"/>
</dbReference>
<sequence>MAQPLDLSRRKALKILASAPVLPLGGGATAALLTTACGGSDSNAATPAPAPAAAFTTATFSGMAAPSLADPGAMAKTTVASTMTVSFSDGSNRAYKLAYHPFFVTGDRVPNTAGGTIVAGGYFDIDNQPIVDSSASGKERQFFSDCPDGTSLLKLDNPTVKGVKGNAVFAVVQFEYVTRDQSAADMYGKLPSPIAVLTLDQDPSTGKLSLVSYANVDTSKANGLWITCGASLSPWNTHLSSEEYEPDAAALATNTQFKAYSKNLYGDETKARAYHYGHLPEVTVHPDGTGTIKKHYCLGRISHELIQVMPDKRTVMMGDDATNGGLFMFVADKEADLSAGALYVAKWAQTSSAGAGSATLTWMNLGHATSDEIENLANTLTITDIMDVVTDAAVGATLDTSYARINYSGKINWIRIKPGMEKAAAFLETHRYAALRGATLSFTKLEGTTVNAKDKIVYTAMSQIVTSMVKGDAASQDIKLDKKITSGAVYALNLKSGQKDITGAAIDSEWVPVDMAAPAALVGEDISADALGNLSNPERIANPDNLKFSEKLRTLFIGEDSGGHVNNFLWAYNVDTKSLSRILSTPAGAESTGLHAVDEINGWTYIMSNFQHAGDWDSKLHGKVQATLDPLIRANYKDRFGAAVGYLTADPTSIKLA</sequence>
<evidence type="ECO:0000313" key="3">
    <source>
        <dbReference type="Proteomes" id="UP000054870"/>
    </source>
</evidence>
<feature type="chain" id="PRO_5007621292" evidence="1">
    <location>
        <begin position="31"/>
        <end position="657"/>
    </location>
</feature>
<comment type="caution">
    <text evidence="2">The sequence shown here is derived from an EMBL/GenBank/DDBJ whole genome shotgun (WGS) entry which is preliminary data.</text>
</comment>
<evidence type="ECO:0000256" key="1">
    <source>
        <dbReference type="SAM" id="SignalP"/>
    </source>
</evidence>
<dbReference type="EMBL" id="FCOF02000011">
    <property type="protein sequence ID" value="SAK64382.1"/>
    <property type="molecule type" value="Genomic_DNA"/>
</dbReference>
<dbReference type="OrthoDB" id="9801383at2"/>
<keyword evidence="3" id="KW-1185">Reference proteome</keyword>
<dbReference type="InterPro" id="IPR008557">
    <property type="entry name" value="PhoX"/>
</dbReference>
<dbReference type="PANTHER" id="PTHR35399:SF2">
    <property type="entry name" value="DUF839 DOMAIN-CONTAINING PROTEIN"/>
    <property type="match status" value="1"/>
</dbReference>
<dbReference type="AlphaFoldDB" id="A0A158B2Q1"/>
<protein>
    <submittedName>
        <fullName evidence="2">Alkaline phosphatase</fullName>
    </submittedName>
</protein>
<name>A0A158B2Q1_9BURK</name>
<keyword evidence="1" id="KW-0732">Signal</keyword>
<feature type="signal peptide" evidence="1">
    <location>
        <begin position="1"/>
        <end position="30"/>
    </location>
</feature>
<proteinExistence type="predicted"/>
<gene>
    <name evidence="2" type="ORF">AWB75_02933</name>
</gene>